<dbReference type="RefSeq" id="WP_138457570.1">
    <property type="nucleotide sequence ID" value="NZ_VBUU01000023.1"/>
</dbReference>
<dbReference type="Proteomes" id="UP000308349">
    <property type="component" value="Unassembled WGS sequence"/>
</dbReference>
<proteinExistence type="predicted"/>
<comment type="caution">
    <text evidence="1">The sequence shown here is derived from an EMBL/GenBank/DDBJ whole genome shotgun (WGS) entry which is preliminary data.</text>
</comment>
<organism evidence="1 2">
    <name type="scientific">Nocardia cyriacigeorgica</name>
    <dbReference type="NCBI Taxonomy" id="135487"/>
    <lineage>
        <taxon>Bacteria</taxon>
        <taxon>Bacillati</taxon>
        <taxon>Actinomycetota</taxon>
        <taxon>Actinomycetes</taxon>
        <taxon>Mycobacteriales</taxon>
        <taxon>Nocardiaceae</taxon>
        <taxon>Nocardia</taxon>
    </lineage>
</organism>
<sequence length="242" mass="27239">MATPSRRFPSEDTMYGYQLIGSLTEDHHHHIEVAMTGPRAGSMTIGSLAEFIALIAELGDHARRTRIELIVDHTVHHDMTGDDWIQLANVEYLTSTHGESLTWRSNSLSRSLAVVLYDGAAFDGNGLAAEIPDVLAADIETLHAEHYIDDSDARHTVEAALITGNWDSWIRSALSLPDRVEEHWQRLTPAQEREVFDRALGRLVDEHGWSPEFESRGDQLIIDLHQLAQAITAIVDHDRRRR</sequence>
<evidence type="ECO:0000313" key="1">
    <source>
        <dbReference type="EMBL" id="TLG04248.1"/>
    </source>
</evidence>
<accession>A0A5R8PC96</accession>
<evidence type="ECO:0000313" key="2">
    <source>
        <dbReference type="Proteomes" id="UP000308349"/>
    </source>
</evidence>
<dbReference type="EMBL" id="VBUU01000023">
    <property type="protein sequence ID" value="TLG04248.1"/>
    <property type="molecule type" value="Genomic_DNA"/>
</dbReference>
<dbReference type="OrthoDB" id="4539099at2"/>
<name>A0A5R8PC96_9NOCA</name>
<dbReference type="AlphaFoldDB" id="A0A5R8PC96"/>
<protein>
    <submittedName>
        <fullName evidence="1">Uncharacterized protein</fullName>
    </submittedName>
</protein>
<reference evidence="1 2" key="1">
    <citation type="submission" date="2019-05" db="EMBL/GenBank/DDBJ databases">
        <title>Genomes sequences of two Nocardia cyriacigeorgica environmental isolates, type strains Nocardia asteroides ATCC 19247 and Nocardia cyriacigeorgica DSM 44484.</title>
        <authorList>
            <person name="Vautrin F."/>
            <person name="Bergeron E."/>
            <person name="Dubost A."/>
            <person name="Abrouk D."/>
            <person name="Rodriguez Nava V."/>
            <person name="Pujic P."/>
        </authorList>
    </citation>
    <scope>NUCLEOTIDE SEQUENCE [LARGE SCALE GENOMIC DNA]</scope>
    <source>
        <strain evidence="1 2">EML 1456</strain>
    </source>
</reference>
<gene>
    <name evidence="1" type="ORF">FEK35_20685</name>
</gene>